<protein>
    <submittedName>
        <fullName evidence="2">Mannosyltransferase</fullName>
    </submittedName>
</protein>
<evidence type="ECO:0000313" key="2">
    <source>
        <dbReference type="EMBL" id="MPU48451.1"/>
    </source>
</evidence>
<dbReference type="EMBL" id="VOTT01000057">
    <property type="protein sequence ID" value="MPU48451.1"/>
    <property type="molecule type" value="Genomic_DNA"/>
</dbReference>
<comment type="caution">
    <text evidence="2">The sequence shown here is derived from an EMBL/GenBank/DDBJ whole genome shotgun (WGS) entry which is preliminary data.</text>
</comment>
<dbReference type="PANTHER" id="PTHR32385:SF15">
    <property type="entry name" value="INOSITOL PHOSPHOCERAMIDE MANNOSYLTRANSFERASE 1"/>
    <property type="match status" value="1"/>
</dbReference>
<dbReference type="RefSeq" id="WP_053880138.1">
    <property type="nucleotide sequence ID" value="NZ_CP136025.1"/>
</dbReference>
<dbReference type="PANTHER" id="PTHR32385">
    <property type="entry name" value="MANNOSYL PHOSPHORYLINOSITOL CERAMIDE SYNTHASE"/>
    <property type="match status" value="1"/>
</dbReference>
<accession>A0A5N8HAK3</accession>
<dbReference type="Pfam" id="PF04488">
    <property type="entry name" value="Gly_transf_sug"/>
    <property type="match status" value="1"/>
</dbReference>
<dbReference type="InterPro" id="IPR029044">
    <property type="entry name" value="Nucleotide-diphossugar_trans"/>
</dbReference>
<keyword evidence="2" id="KW-0328">Glycosyltransferase</keyword>
<sequence>MIEMIPKIIHYIWLGDIDNMPKLSKKCIDSWKKHLLNYEIIFWDECKIRSTFKENEIEFFNKMVKLKKFAFAADYARCIILDKFGGVYLDTDIEIIRDITPLLSVSDVFLGLEDDNKPNCAVIGATSNNIFLKKLIKFIIQADGLTEIPILAYEALLGISERFCDLNRLTIIDGIAVYPEQFFYPYNPYRRDSLSQLMFSDITEETYAIHHWAKTWKLTIFERIKKRLFKQK</sequence>
<keyword evidence="1 2" id="KW-0808">Transferase</keyword>
<name>A0A5N8HAK3_ECOLX</name>
<dbReference type="GO" id="GO:0051999">
    <property type="term" value="P:mannosyl-inositol phosphorylceramide biosynthetic process"/>
    <property type="evidence" value="ECO:0007669"/>
    <property type="project" value="TreeGrafter"/>
</dbReference>
<reference evidence="2 3" key="1">
    <citation type="submission" date="2019-08" db="EMBL/GenBank/DDBJ databases">
        <title>Identification of Water Treatment Resistant and Multidrug Resistant Urinary Pathogenic Escherichia coli in Wastewater.</title>
        <authorList>
            <person name="Neumann N."/>
        </authorList>
    </citation>
    <scope>NUCLEOTIDE SEQUENCE [LARGE SCALE GENOMIC DNA]</scope>
    <source>
        <strain evidence="2 3">WU2356</strain>
    </source>
</reference>
<dbReference type="SUPFAM" id="SSF53448">
    <property type="entry name" value="Nucleotide-diphospho-sugar transferases"/>
    <property type="match status" value="1"/>
</dbReference>
<evidence type="ECO:0000313" key="3">
    <source>
        <dbReference type="Proteomes" id="UP000392867"/>
    </source>
</evidence>
<evidence type="ECO:0000256" key="1">
    <source>
        <dbReference type="ARBA" id="ARBA00022679"/>
    </source>
</evidence>
<dbReference type="InterPro" id="IPR007577">
    <property type="entry name" value="GlycoTrfase_DXD_sugar-bd_CS"/>
</dbReference>
<proteinExistence type="predicted"/>
<dbReference type="InterPro" id="IPR051706">
    <property type="entry name" value="Glycosyltransferase_domain"/>
</dbReference>
<dbReference type="Gene3D" id="3.90.550.20">
    <property type="match status" value="1"/>
</dbReference>
<dbReference type="AlphaFoldDB" id="A0A5N8HAK3"/>
<dbReference type="GO" id="GO:0000030">
    <property type="term" value="F:mannosyltransferase activity"/>
    <property type="evidence" value="ECO:0007669"/>
    <property type="project" value="TreeGrafter"/>
</dbReference>
<dbReference type="GO" id="GO:0016020">
    <property type="term" value="C:membrane"/>
    <property type="evidence" value="ECO:0007669"/>
    <property type="project" value="GOC"/>
</dbReference>
<gene>
    <name evidence="2" type="ORF">FVB16_06235</name>
</gene>
<dbReference type="Proteomes" id="UP000392867">
    <property type="component" value="Unassembled WGS sequence"/>
</dbReference>
<organism evidence="2 3">
    <name type="scientific">Escherichia coli</name>
    <dbReference type="NCBI Taxonomy" id="562"/>
    <lineage>
        <taxon>Bacteria</taxon>
        <taxon>Pseudomonadati</taxon>
        <taxon>Pseudomonadota</taxon>
        <taxon>Gammaproteobacteria</taxon>
        <taxon>Enterobacterales</taxon>
        <taxon>Enterobacteriaceae</taxon>
        <taxon>Escherichia</taxon>
    </lineage>
</organism>